<accession>A0A7S4BEA8</accession>
<dbReference type="PROSITE" id="PS50003">
    <property type="entry name" value="PH_DOMAIN"/>
    <property type="match status" value="1"/>
</dbReference>
<organism evidence="4">
    <name type="scientific">Chrysotila carterae</name>
    <name type="common">Marine alga</name>
    <name type="synonym">Syracosphaera carterae</name>
    <dbReference type="NCBI Taxonomy" id="13221"/>
    <lineage>
        <taxon>Eukaryota</taxon>
        <taxon>Haptista</taxon>
        <taxon>Haptophyta</taxon>
        <taxon>Prymnesiophyceae</taxon>
        <taxon>Isochrysidales</taxon>
        <taxon>Isochrysidaceae</taxon>
        <taxon>Chrysotila</taxon>
    </lineage>
</organism>
<evidence type="ECO:0000313" key="4">
    <source>
        <dbReference type="EMBL" id="CAE0763255.1"/>
    </source>
</evidence>
<evidence type="ECO:0000259" key="3">
    <source>
        <dbReference type="PROSITE" id="PS50003"/>
    </source>
</evidence>
<dbReference type="InterPro" id="IPR011993">
    <property type="entry name" value="PH-like_dom_sf"/>
</dbReference>
<reference evidence="4" key="1">
    <citation type="submission" date="2021-01" db="EMBL/GenBank/DDBJ databases">
        <authorList>
            <person name="Corre E."/>
            <person name="Pelletier E."/>
            <person name="Niang G."/>
            <person name="Scheremetjew M."/>
            <person name="Finn R."/>
            <person name="Kale V."/>
            <person name="Holt S."/>
            <person name="Cochrane G."/>
            <person name="Meng A."/>
            <person name="Brown T."/>
            <person name="Cohen L."/>
        </authorList>
    </citation>
    <scope>NUCLEOTIDE SEQUENCE</scope>
    <source>
        <strain evidence="4">CCMP645</strain>
    </source>
</reference>
<dbReference type="SUPFAM" id="SSF50729">
    <property type="entry name" value="PH domain-like"/>
    <property type="match status" value="1"/>
</dbReference>
<proteinExistence type="predicted"/>
<feature type="region of interest" description="Disordered" evidence="2">
    <location>
        <begin position="155"/>
        <end position="214"/>
    </location>
</feature>
<feature type="domain" description="PH" evidence="3">
    <location>
        <begin position="46"/>
        <end position="145"/>
    </location>
</feature>
<dbReference type="AlphaFoldDB" id="A0A7S4BEA8"/>
<evidence type="ECO:0000256" key="1">
    <source>
        <dbReference type="SAM" id="Coils"/>
    </source>
</evidence>
<dbReference type="Gene3D" id="2.30.29.30">
    <property type="entry name" value="Pleckstrin-homology domain (PH domain)/Phosphotyrosine-binding domain (PTB)"/>
    <property type="match status" value="1"/>
</dbReference>
<feature type="compositionally biased region" description="Pro residues" evidence="2">
    <location>
        <begin position="167"/>
        <end position="211"/>
    </location>
</feature>
<feature type="coiled-coil region" evidence="1">
    <location>
        <begin position="507"/>
        <end position="534"/>
    </location>
</feature>
<dbReference type="InterPro" id="IPR001849">
    <property type="entry name" value="PH_domain"/>
</dbReference>
<dbReference type="SMART" id="SM00233">
    <property type="entry name" value="PH"/>
    <property type="match status" value="1"/>
</dbReference>
<keyword evidence="1" id="KW-0175">Coiled coil</keyword>
<gene>
    <name evidence="4" type="ORF">PCAR00345_LOCUS15867</name>
</gene>
<dbReference type="EMBL" id="HBIZ01025053">
    <property type="protein sequence ID" value="CAE0763255.1"/>
    <property type="molecule type" value="Transcribed_RNA"/>
</dbReference>
<evidence type="ECO:0000256" key="2">
    <source>
        <dbReference type="SAM" id="MobiDB-lite"/>
    </source>
</evidence>
<protein>
    <recommendedName>
        <fullName evidence="3">PH domain-containing protein</fullName>
    </recommendedName>
</protein>
<sequence>MVRSSSFGRRTPVAKAGSANIVNVIGGESSLTSVSQPAPSNPVLGKELLSGWLLKKSSRGVWQKRFSLLDERAFNYYSGSTVRTFQLRDFKDAVAVGKPGGAEFQLVFSGTAPEVFPEKRINLKVPNGDADSAREWADAISSARRQLDIGAALAGAQPNSSAQSGLAPPPLAPPPLAPPPLAPPPLAPPSAGPPPPKAPPPPPKPPPPPTAPVAAEATGVAAPLPFEEIVRRQLRKKVNALLVARRDEVVALLRDIVGRSFEVSREDAISRVSLTLGARGVGGGVWTRLQVDPYDASKPVVRWFAAVGRSLEELNLPLECEKEETWSDRLRIAKKGGGLHFSEEELQLAAKAYARVGVLYEYVTLSEQLSDKANQLRRAPMILASQRQLTRQKKLERYAKMAEQALRFAERAEQTLPQLRRRCGTARLPDSAAASITALYGAMPLVLAAVVQEAEEEFSQFSSETSAAKRQFRAPRSHAVVQTALAAAAELQSHSRVAVPAADAAAVGALEQKLKALEAAAADANAALAEEIDDAV</sequence>
<name>A0A7S4BEA8_CHRCT</name>